<comment type="caution">
    <text evidence="3">The sequence shown here is derived from an EMBL/GenBank/DDBJ whole genome shotgun (WGS) entry which is preliminary data.</text>
</comment>
<dbReference type="SUPFAM" id="SSF55469">
    <property type="entry name" value="FMN-dependent nitroreductase-like"/>
    <property type="match status" value="2"/>
</dbReference>
<dbReference type="InterPro" id="IPR050627">
    <property type="entry name" value="Nitroreductase/BluB"/>
</dbReference>
<evidence type="ECO:0000256" key="1">
    <source>
        <dbReference type="SAM" id="MobiDB-lite"/>
    </source>
</evidence>
<dbReference type="InterPro" id="IPR029479">
    <property type="entry name" value="Nitroreductase"/>
</dbReference>
<feature type="compositionally biased region" description="Basic and acidic residues" evidence="1">
    <location>
        <begin position="185"/>
        <end position="199"/>
    </location>
</feature>
<evidence type="ECO:0000259" key="2">
    <source>
        <dbReference type="Pfam" id="PF00881"/>
    </source>
</evidence>
<proteinExistence type="predicted"/>
<name>A0ABW2FP23_9ACTN</name>
<reference evidence="4" key="1">
    <citation type="journal article" date="2019" name="Int. J. Syst. Evol. Microbiol.">
        <title>The Global Catalogue of Microorganisms (GCM) 10K type strain sequencing project: providing services to taxonomists for standard genome sequencing and annotation.</title>
        <authorList>
            <consortium name="The Broad Institute Genomics Platform"/>
            <consortium name="The Broad Institute Genome Sequencing Center for Infectious Disease"/>
            <person name="Wu L."/>
            <person name="Ma J."/>
        </authorList>
    </citation>
    <scope>NUCLEOTIDE SEQUENCE [LARGE SCALE GENOMIC DNA]</scope>
    <source>
        <strain evidence="4">CGMCC 1.12859</strain>
    </source>
</reference>
<dbReference type="NCBIfam" id="NF047509">
    <property type="entry name" value="Rv3131_FMN_oxido"/>
    <property type="match status" value="1"/>
</dbReference>
<dbReference type="Proteomes" id="UP001596435">
    <property type="component" value="Unassembled WGS sequence"/>
</dbReference>
<organism evidence="3 4">
    <name type="scientific">Kitasatospora paranensis</name>
    <dbReference type="NCBI Taxonomy" id="258053"/>
    <lineage>
        <taxon>Bacteria</taxon>
        <taxon>Bacillati</taxon>
        <taxon>Actinomycetota</taxon>
        <taxon>Actinomycetes</taxon>
        <taxon>Kitasatosporales</taxon>
        <taxon>Streptomycetaceae</taxon>
        <taxon>Kitasatospora</taxon>
    </lineage>
</organism>
<feature type="domain" description="Nitroreductase" evidence="2">
    <location>
        <begin position="2"/>
        <end position="41"/>
    </location>
</feature>
<dbReference type="EMBL" id="JBHTAJ010000007">
    <property type="protein sequence ID" value="MFC7179000.1"/>
    <property type="molecule type" value="Genomic_DNA"/>
</dbReference>
<dbReference type="PANTHER" id="PTHR23026:SF123">
    <property type="entry name" value="NAD(P)H NITROREDUCTASE RV3131-RELATED"/>
    <property type="match status" value="1"/>
</dbReference>
<evidence type="ECO:0000313" key="4">
    <source>
        <dbReference type="Proteomes" id="UP001596435"/>
    </source>
</evidence>
<dbReference type="RefSeq" id="WP_345709589.1">
    <property type="nucleotide sequence ID" value="NZ_BAABKV010000001.1"/>
</dbReference>
<dbReference type="Pfam" id="PF00881">
    <property type="entry name" value="Nitroreductase"/>
    <property type="match status" value="1"/>
</dbReference>
<gene>
    <name evidence="3" type="ORF">ACFQMG_05405</name>
</gene>
<dbReference type="PANTHER" id="PTHR23026">
    <property type="entry name" value="NADPH NITROREDUCTASE"/>
    <property type="match status" value="1"/>
</dbReference>
<accession>A0ABW2FP23</accession>
<protein>
    <submittedName>
        <fullName evidence="3">Acg family FMN-binding oxidoreductase</fullName>
    </submittedName>
</protein>
<dbReference type="Gene3D" id="3.40.109.10">
    <property type="entry name" value="NADH Oxidase"/>
    <property type="match status" value="2"/>
</dbReference>
<keyword evidence="4" id="KW-1185">Reference proteome</keyword>
<sequence length="334" mass="36086">MTRHSEETAMTTPAIDAAALEKLISAAVAAPSVHNSQPWRFRLSEDISSLELRVSDDRPLPAIDPDGRALYLSVGAALLNLRTAARRLGWAPEVRLLPDSEAPDLVASVVLDRPSPVALPLTGRLYDAIWRRHTVRTPFTGEPVPAAVLDDLAEAARAEEADLSFPDREETTRLLDLAVRAERRSAADPARRAEDRSAVHEPGGPARGIPVAALGPHDTAGRIPVRDFAGTGRPRSAAFEAEPCLAVLTTAHDRPRDWIRAGMALEHALLLATVHHVRAGLLHELVEWPDLRAAAQDPDRGPGHVQMLVRLGYGPEGSPTPRLPVGDVLEISRP</sequence>
<evidence type="ECO:0000313" key="3">
    <source>
        <dbReference type="EMBL" id="MFC7179000.1"/>
    </source>
</evidence>
<dbReference type="InterPro" id="IPR000415">
    <property type="entry name" value="Nitroreductase-like"/>
</dbReference>
<feature type="region of interest" description="Disordered" evidence="1">
    <location>
        <begin position="185"/>
        <end position="229"/>
    </location>
</feature>